<organism evidence="1">
    <name type="scientific">Aphanomyces invadans</name>
    <dbReference type="NCBI Taxonomy" id="157072"/>
    <lineage>
        <taxon>Eukaryota</taxon>
        <taxon>Sar</taxon>
        <taxon>Stramenopiles</taxon>
        <taxon>Oomycota</taxon>
        <taxon>Saprolegniomycetes</taxon>
        <taxon>Saprolegniales</taxon>
        <taxon>Verrucalvaceae</taxon>
        <taxon>Aphanomyces</taxon>
    </lineage>
</organism>
<dbReference type="GO" id="GO:0006281">
    <property type="term" value="P:DNA repair"/>
    <property type="evidence" value="ECO:0007669"/>
    <property type="project" value="InterPro"/>
</dbReference>
<dbReference type="VEuPathDB" id="FungiDB:H310_02240"/>
<protein>
    <recommendedName>
        <fullName evidence="2">FCP1 homology domain-containing protein</fullName>
    </recommendedName>
</protein>
<gene>
    <name evidence="1" type="ORF">H310_02240</name>
</gene>
<dbReference type="GeneID" id="20079290"/>
<evidence type="ECO:0000313" key="1">
    <source>
        <dbReference type="EMBL" id="ETW07811.1"/>
    </source>
</evidence>
<dbReference type="RefSeq" id="XP_008863904.1">
    <property type="nucleotide sequence ID" value="XM_008865682.1"/>
</dbReference>
<dbReference type="InterPro" id="IPR001497">
    <property type="entry name" value="MethylDNA_cys_MeTrfase_AS"/>
</dbReference>
<dbReference type="PROSITE" id="PS00374">
    <property type="entry name" value="MGMT"/>
    <property type="match status" value="1"/>
</dbReference>
<dbReference type="AlphaFoldDB" id="A0A024UMY5"/>
<dbReference type="Pfam" id="PF18143">
    <property type="entry name" value="HAD_SAK_2"/>
    <property type="match status" value="1"/>
</dbReference>
<accession>A0A024UMY5</accession>
<evidence type="ECO:0008006" key="2">
    <source>
        <dbReference type="Google" id="ProtNLM"/>
    </source>
</evidence>
<reference evidence="1" key="1">
    <citation type="submission" date="2013-12" db="EMBL/GenBank/DDBJ databases">
        <title>The Genome Sequence of Aphanomyces invadans NJM9701.</title>
        <authorList>
            <consortium name="The Broad Institute Genomics Platform"/>
            <person name="Russ C."/>
            <person name="Tyler B."/>
            <person name="van West P."/>
            <person name="Dieguez-Uribeondo J."/>
            <person name="Young S.K."/>
            <person name="Zeng Q."/>
            <person name="Gargeya S."/>
            <person name="Fitzgerald M."/>
            <person name="Abouelleil A."/>
            <person name="Alvarado L."/>
            <person name="Chapman S.B."/>
            <person name="Gainer-Dewar J."/>
            <person name="Goldberg J."/>
            <person name="Griggs A."/>
            <person name="Gujja S."/>
            <person name="Hansen M."/>
            <person name="Howarth C."/>
            <person name="Imamovic A."/>
            <person name="Ireland A."/>
            <person name="Larimer J."/>
            <person name="McCowan C."/>
            <person name="Murphy C."/>
            <person name="Pearson M."/>
            <person name="Poon T.W."/>
            <person name="Priest M."/>
            <person name="Roberts A."/>
            <person name="Saif S."/>
            <person name="Shea T."/>
            <person name="Sykes S."/>
            <person name="Wortman J."/>
            <person name="Nusbaum C."/>
            <person name="Birren B."/>
        </authorList>
    </citation>
    <scope>NUCLEOTIDE SEQUENCE [LARGE SCALE GENOMIC DNA]</scope>
    <source>
        <strain evidence="1">NJM9701</strain>
    </source>
</reference>
<name>A0A024UMY5_9STRA</name>
<proteinExistence type="predicted"/>
<dbReference type="GO" id="GO:0003908">
    <property type="term" value="F:methylated-DNA-[protein]-cysteine S-methyltransferase activity"/>
    <property type="evidence" value="ECO:0007669"/>
    <property type="project" value="InterPro"/>
</dbReference>
<dbReference type="EMBL" id="KI913954">
    <property type="protein sequence ID" value="ETW07811.1"/>
    <property type="molecule type" value="Genomic_DNA"/>
</dbReference>
<dbReference type="OrthoDB" id="78230at2759"/>
<sequence>MQSEMDERVIFLDVDGVLNTLHDHAQLNAVLLSRLSRLVHLTHAKLVISSTWRLHFDHLVTLVHALATVNVPCHRIVGVTGTEIAPSLCAQRSAGYCRAEEILAFVNECYNPSRVQWVAVDDLTLLDHPHMPPPRVVQTSPHQGLTLDAMRGVLAAFPTDPPLDEPTWTVTLRPTSCAATRQDGSYGPFQMSFEDGIDWRRLHEWIHFTTRGAPFRVASDDNFSLEHAKAAAYRHRNVHAMLLLHDVTSSENQVTQAHLPALQSFDRFVVVQGRVGTDSAVTFTVIHGHTKVVERHQTWPALDVTMAVLRHVDDWLCKATAGLSWVLVGRHVIEWVAACDRMNLPCPAYFHTWHDVGHSNLSLFMESLARGVHVTPTHSVASDVDVTLVSQQWIALCPSPPPTSSMRLLSPRIAQNLVELLPGLKAPCAKGHHELIKVAAIQDWALRHVLAGYLARGDIANGMTLDMVLAALGDGGPYSDGDVLQCISSDVDDMLW</sequence>